<organism evidence="12 13">
    <name type="scientific">Paludibaculum fermentans</name>
    <dbReference type="NCBI Taxonomy" id="1473598"/>
    <lineage>
        <taxon>Bacteria</taxon>
        <taxon>Pseudomonadati</taxon>
        <taxon>Acidobacteriota</taxon>
        <taxon>Terriglobia</taxon>
        <taxon>Bryobacterales</taxon>
        <taxon>Bryobacteraceae</taxon>
        <taxon>Paludibaculum</taxon>
    </lineage>
</organism>
<comment type="subcellular location">
    <subcellularLocation>
        <location evidence="1">Endomembrane system</location>
        <topology evidence="1">Multi-pass membrane protein</topology>
    </subcellularLocation>
    <subcellularLocation>
        <location evidence="8">Membrane</location>
        <topology evidence="8">Multi-pass membrane protein</topology>
    </subcellularLocation>
</comment>
<dbReference type="GO" id="GO:0016020">
    <property type="term" value="C:membrane"/>
    <property type="evidence" value="ECO:0007669"/>
    <property type="project" value="UniProtKB-SubCell"/>
</dbReference>
<dbReference type="NCBIfam" id="TIGR01972">
    <property type="entry name" value="NDH_I_M"/>
    <property type="match status" value="1"/>
</dbReference>
<feature type="domain" description="NADH:quinone oxidoreductase/Mrp antiporter transmembrane" evidence="10">
    <location>
        <begin position="128"/>
        <end position="419"/>
    </location>
</feature>
<feature type="transmembrane region" description="Helical" evidence="9">
    <location>
        <begin position="113"/>
        <end position="138"/>
    </location>
</feature>
<evidence type="ECO:0000256" key="9">
    <source>
        <dbReference type="SAM" id="Phobius"/>
    </source>
</evidence>
<dbReference type="PANTHER" id="PTHR43507:SF1">
    <property type="entry name" value="NADH-UBIQUINONE OXIDOREDUCTASE CHAIN 4"/>
    <property type="match status" value="1"/>
</dbReference>
<evidence type="ECO:0000256" key="5">
    <source>
        <dbReference type="ARBA" id="ARBA00022989"/>
    </source>
</evidence>
<dbReference type="InterPro" id="IPR001750">
    <property type="entry name" value="ND/Mrp_TM"/>
</dbReference>
<evidence type="ECO:0000256" key="6">
    <source>
        <dbReference type="ARBA" id="ARBA00023027"/>
    </source>
</evidence>
<accession>A0A7S7SIT6</accession>
<sequence>MNLLNILLIVPAAGFLLTLLLPKDNPGLVRNFTLFVSLIAFLLSLGLIGPVLANPQQLSFESNSPWIEYPSIRYHVGLDGLSLWLVILSTFLTPIVILVSWKYIQKRVKEYYAFLLFLLFGVLGVFVSLDLFLFFVFWEVSLVPMYFLVGIWGHDKRIYAAVKFFLYTMAGSALMLIAMVYLYNKSGTFDIPLLMDMMAKGRLVLTGTEGFWLFMAFFVAFAIKVPLFPLHTWLPDAHGEAPTAGSVMLASVLLKLGTYGIVRICLPLFPEASHQNARWIIGLAIGGIIYGALVAMVQPNMKRLVAYSSVSHLGFVILGVFTFTQVGLDGAVYQMLNHGISTGALFILVGMLYERRHSLEIADYGGVGTVAPWLSTMFVITTLASVGLPLLNNFVGEFLVLQGAAERNFLYAVFAAVGVILSAVYMLWMVQRTFYGETPDAVKNHFSDLSLREWGVILPLIAMMVWMGIGSSSFLPAISASDSKILSVVQSKAPVAGKELANAR</sequence>
<evidence type="ECO:0000256" key="2">
    <source>
        <dbReference type="ARBA" id="ARBA00009025"/>
    </source>
</evidence>
<evidence type="ECO:0000313" key="13">
    <source>
        <dbReference type="Proteomes" id="UP000593892"/>
    </source>
</evidence>
<dbReference type="GO" id="GO:0042773">
    <property type="term" value="P:ATP synthesis coupled electron transport"/>
    <property type="evidence" value="ECO:0007669"/>
    <property type="project" value="InterPro"/>
</dbReference>
<keyword evidence="13" id="KW-1185">Reference proteome</keyword>
<dbReference type="PRINTS" id="PR01437">
    <property type="entry name" value="NUOXDRDTASE4"/>
</dbReference>
<dbReference type="PANTHER" id="PTHR43507">
    <property type="entry name" value="NADH-UBIQUINONE OXIDOREDUCTASE CHAIN 4"/>
    <property type="match status" value="1"/>
</dbReference>
<evidence type="ECO:0000256" key="7">
    <source>
        <dbReference type="ARBA" id="ARBA00023136"/>
    </source>
</evidence>
<dbReference type="GO" id="GO:0008137">
    <property type="term" value="F:NADH dehydrogenase (ubiquinone) activity"/>
    <property type="evidence" value="ECO:0007669"/>
    <property type="project" value="InterPro"/>
</dbReference>
<feature type="transmembrane region" description="Helical" evidence="9">
    <location>
        <begin position="278"/>
        <end position="298"/>
    </location>
</feature>
<feature type="transmembrane region" description="Helical" evidence="9">
    <location>
        <begin position="34"/>
        <end position="53"/>
    </location>
</feature>
<dbReference type="KEGG" id="pfer:IRI77_20690"/>
<gene>
    <name evidence="12" type="ORF">IRI77_20690</name>
</gene>
<dbReference type="InterPro" id="IPR000260">
    <property type="entry name" value="NADH4_N"/>
</dbReference>
<dbReference type="Proteomes" id="UP000593892">
    <property type="component" value="Chromosome"/>
</dbReference>
<feature type="transmembrane region" description="Helical" evidence="9">
    <location>
        <begin position="304"/>
        <end position="323"/>
    </location>
</feature>
<dbReference type="GO" id="GO:0003954">
    <property type="term" value="F:NADH dehydrogenase activity"/>
    <property type="evidence" value="ECO:0007669"/>
    <property type="project" value="TreeGrafter"/>
</dbReference>
<dbReference type="Pfam" id="PF01059">
    <property type="entry name" value="Oxidored_q5_N"/>
    <property type="match status" value="1"/>
</dbReference>
<protein>
    <submittedName>
        <fullName evidence="12">NADH-quinone oxidoreductase subunit M</fullName>
    </submittedName>
</protein>
<reference evidence="12 13" key="1">
    <citation type="submission" date="2020-10" db="EMBL/GenBank/DDBJ databases">
        <title>Complete genome sequence of Paludibaculum fermentans P105T, a facultatively anaerobic acidobacterium capable of dissimilatory Fe(III) reduction.</title>
        <authorList>
            <person name="Dedysh S.N."/>
            <person name="Beletsky A.V."/>
            <person name="Kulichevskaya I.S."/>
            <person name="Mardanov A.V."/>
            <person name="Ravin N.V."/>
        </authorList>
    </citation>
    <scope>NUCLEOTIDE SEQUENCE [LARGE SCALE GENOMIC DNA]</scope>
    <source>
        <strain evidence="12 13">P105</strain>
    </source>
</reference>
<feature type="transmembrane region" description="Helical" evidence="9">
    <location>
        <begin position="6"/>
        <end position="22"/>
    </location>
</feature>
<dbReference type="GO" id="GO:0048039">
    <property type="term" value="F:ubiquinone binding"/>
    <property type="evidence" value="ECO:0007669"/>
    <property type="project" value="TreeGrafter"/>
</dbReference>
<dbReference type="RefSeq" id="WP_194446925.1">
    <property type="nucleotide sequence ID" value="NZ_CP063849.1"/>
</dbReference>
<dbReference type="EMBL" id="CP063849">
    <property type="protein sequence ID" value="QOY85255.1"/>
    <property type="molecule type" value="Genomic_DNA"/>
</dbReference>
<proteinExistence type="inferred from homology"/>
<dbReference type="GO" id="GO:0012505">
    <property type="term" value="C:endomembrane system"/>
    <property type="evidence" value="ECO:0007669"/>
    <property type="project" value="UniProtKB-SubCell"/>
</dbReference>
<feature type="transmembrane region" description="Helical" evidence="9">
    <location>
        <begin position="456"/>
        <end position="478"/>
    </location>
</feature>
<dbReference type="Pfam" id="PF00361">
    <property type="entry name" value="Proton_antipo_M"/>
    <property type="match status" value="1"/>
</dbReference>
<feature type="transmembrane region" description="Helical" evidence="9">
    <location>
        <begin position="203"/>
        <end position="223"/>
    </location>
</feature>
<evidence type="ECO:0000259" key="10">
    <source>
        <dbReference type="Pfam" id="PF00361"/>
    </source>
</evidence>
<feature type="transmembrane region" description="Helical" evidence="9">
    <location>
        <begin position="335"/>
        <end position="353"/>
    </location>
</feature>
<dbReference type="InterPro" id="IPR003918">
    <property type="entry name" value="NADH_UbQ_OxRdtase"/>
</dbReference>
<dbReference type="GO" id="GO:0015990">
    <property type="term" value="P:electron transport coupled proton transport"/>
    <property type="evidence" value="ECO:0007669"/>
    <property type="project" value="TreeGrafter"/>
</dbReference>
<evidence type="ECO:0000256" key="4">
    <source>
        <dbReference type="ARBA" id="ARBA00022967"/>
    </source>
</evidence>
<evidence type="ECO:0000313" key="12">
    <source>
        <dbReference type="EMBL" id="QOY85255.1"/>
    </source>
</evidence>
<keyword evidence="7 9" id="KW-0472">Membrane</keyword>
<keyword evidence="5 9" id="KW-1133">Transmembrane helix</keyword>
<keyword evidence="3 8" id="KW-0812">Transmembrane</keyword>
<keyword evidence="6" id="KW-0520">NAD</keyword>
<evidence type="ECO:0000256" key="8">
    <source>
        <dbReference type="RuleBase" id="RU000320"/>
    </source>
</evidence>
<feature type="transmembrane region" description="Helical" evidence="9">
    <location>
        <begin position="158"/>
        <end position="183"/>
    </location>
</feature>
<dbReference type="InterPro" id="IPR010227">
    <property type="entry name" value="NADH_Q_OxRdtase_chainM/4"/>
</dbReference>
<keyword evidence="4" id="KW-1278">Translocase</keyword>
<feature type="transmembrane region" description="Helical" evidence="9">
    <location>
        <begin position="81"/>
        <end position="101"/>
    </location>
</feature>
<dbReference type="AlphaFoldDB" id="A0A7S7SIT6"/>
<feature type="transmembrane region" description="Helical" evidence="9">
    <location>
        <begin position="408"/>
        <end position="428"/>
    </location>
</feature>
<name>A0A7S7SIT6_PALFE</name>
<feature type="transmembrane region" description="Helical" evidence="9">
    <location>
        <begin position="373"/>
        <end position="396"/>
    </location>
</feature>
<evidence type="ECO:0000256" key="1">
    <source>
        <dbReference type="ARBA" id="ARBA00004127"/>
    </source>
</evidence>
<feature type="domain" description="NADH:ubiquinone oxidoreductase chain 4 N-terminal" evidence="11">
    <location>
        <begin position="63"/>
        <end position="122"/>
    </location>
</feature>
<evidence type="ECO:0000259" key="11">
    <source>
        <dbReference type="Pfam" id="PF01059"/>
    </source>
</evidence>
<feature type="transmembrane region" description="Helical" evidence="9">
    <location>
        <begin position="243"/>
        <end position="266"/>
    </location>
</feature>
<comment type="similarity">
    <text evidence="2">Belongs to the complex I subunit 4 family.</text>
</comment>
<evidence type="ECO:0000256" key="3">
    <source>
        <dbReference type="ARBA" id="ARBA00022692"/>
    </source>
</evidence>